<dbReference type="Gene3D" id="3.40.630.30">
    <property type="match status" value="1"/>
</dbReference>
<proteinExistence type="predicted"/>
<keyword evidence="3" id="KW-1185">Reference proteome</keyword>
<feature type="domain" description="LYC1 C-terminal" evidence="1">
    <location>
        <begin position="176"/>
        <end position="393"/>
    </location>
</feature>
<comment type="caution">
    <text evidence="2">The sequence shown here is derived from an EMBL/GenBank/DDBJ whole genome shotgun (WGS) entry which is preliminary data.</text>
</comment>
<name>A0A9P4TBC9_CURKU</name>
<dbReference type="InterPro" id="IPR053013">
    <property type="entry name" value="LAT"/>
</dbReference>
<organism evidence="2 3">
    <name type="scientific">Curvularia kusanoi</name>
    <name type="common">Cochliobolus kusanoi</name>
    <dbReference type="NCBI Taxonomy" id="90978"/>
    <lineage>
        <taxon>Eukaryota</taxon>
        <taxon>Fungi</taxon>
        <taxon>Dikarya</taxon>
        <taxon>Ascomycota</taxon>
        <taxon>Pezizomycotina</taxon>
        <taxon>Dothideomycetes</taxon>
        <taxon>Pleosporomycetidae</taxon>
        <taxon>Pleosporales</taxon>
        <taxon>Pleosporineae</taxon>
        <taxon>Pleosporaceae</taxon>
        <taxon>Curvularia</taxon>
    </lineage>
</organism>
<gene>
    <name evidence="2" type="ORF">E8E13_004049</name>
</gene>
<accession>A0A9P4TBC9</accession>
<evidence type="ECO:0000259" key="1">
    <source>
        <dbReference type="Pfam" id="PF22998"/>
    </source>
</evidence>
<evidence type="ECO:0000313" key="3">
    <source>
        <dbReference type="Proteomes" id="UP000801428"/>
    </source>
</evidence>
<protein>
    <recommendedName>
        <fullName evidence="1">LYC1 C-terminal domain-containing protein</fullName>
    </recommendedName>
</protein>
<dbReference type="PANTHER" id="PTHR34815:SF4">
    <property type="entry name" value="N-ACETYLTRANSFERASE DOMAIN-CONTAINING PROTEIN"/>
    <property type="match status" value="1"/>
</dbReference>
<evidence type="ECO:0000313" key="2">
    <source>
        <dbReference type="EMBL" id="KAF3000115.1"/>
    </source>
</evidence>
<dbReference type="Proteomes" id="UP000801428">
    <property type="component" value="Unassembled WGS sequence"/>
</dbReference>
<dbReference type="Pfam" id="PF22998">
    <property type="entry name" value="GNAT_LYC1-like"/>
    <property type="match status" value="1"/>
</dbReference>
<dbReference type="OrthoDB" id="2020070at2759"/>
<dbReference type="AlphaFoldDB" id="A0A9P4TBC9"/>
<dbReference type="SUPFAM" id="SSF55729">
    <property type="entry name" value="Acyl-CoA N-acyltransferases (Nat)"/>
    <property type="match status" value="1"/>
</dbReference>
<dbReference type="InterPro" id="IPR055100">
    <property type="entry name" value="GNAT_LYC1-like"/>
</dbReference>
<reference evidence="2" key="1">
    <citation type="submission" date="2019-04" db="EMBL/GenBank/DDBJ databases">
        <title>Sequencing of skin fungus with MAO and IRED activity.</title>
        <authorList>
            <person name="Marsaioli A.J."/>
            <person name="Bonatto J.M.C."/>
            <person name="Reis Junior O."/>
        </authorList>
    </citation>
    <scope>NUCLEOTIDE SEQUENCE</scope>
    <source>
        <strain evidence="2">30M1</strain>
    </source>
</reference>
<sequence>MTSIPNLPMGDSPTLALVHPTEEEQMIQSKLNGAEWRGALSSAAYLRREATLSQQALTKDGGITYWILVDTSLKSNPLDPESGTRLPLASCETYRKKALVWKDGKLQEVISHGVGSVFCGQHLRKRGYAQRLMEELGKTLRTHQTNGKECLFTILYSDIGKKFYADLGWEPFPSSHIALPATSAVSKTGHHVAQPLHMEDLLALCKLDEELIKKSLELRTAGSKTAVALVPDLETIQWHHAREEFVGKEVHGKIPRIKGAIVGDVVGKRVWCYWTRVWYNEDTSVVKGNTMHILRLVVEDDVLGNNQENQSYSAAIAALLAFAQREAEGWKTEHVELWNPSPSAVAAAQSLDANARVVSRDTESIASLLWYPDHNGAATDHVDWISNEKYAWC</sequence>
<dbReference type="InterPro" id="IPR016181">
    <property type="entry name" value="Acyl_CoA_acyltransferase"/>
</dbReference>
<dbReference type="EMBL" id="SWKU01000015">
    <property type="protein sequence ID" value="KAF3000115.1"/>
    <property type="molecule type" value="Genomic_DNA"/>
</dbReference>
<dbReference type="PANTHER" id="PTHR34815">
    <property type="entry name" value="LYSINE ACETYLTRANSFERASE"/>
    <property type="match status" value="1"/>
</dbReference>